<dbReference type="KEGG" id="glo:Glov_0582"/>
<dbReference type="PANTHER" id="PTHR34700">
    <property type="entry name" value="POTASSIUM BINDING PROTEIN KBP"/>
    <property type="match status" value="1"/>
</dbReference>
<dbReference type="Pfam" id="PF01476">
    <property type="entry name" value="LysM"/>
    <property type="match status" value="1"/>
</dbReference>
<gene>
    <name evidence="3" type="ordered locus">Glov_0582</name>
</gene>
<dbReference type="SMART" id="SM00257">
    <property type="entry name" value="LysM"/>
    <property type="match status" value="1"/>
</dbReference>
<reference evidence="3 4" key="1">
    <citation type="submission" date="2008-05" db="EMBL/GenBank/DDBJ databases">
        <title>Complete sequence of chromosome of Geobacter lovleyi SZ.</title>
        <authorList>
            <consortium name="US DOE Joint Genome Institute"/>
            <person name="Lucas S."/>
            <person name="Copeland A."/>
            <person name="Lapidus A."/>
            <person name="Glavina del Rio T."/>
            <person name="Dalin E."/>
            <person name="Tice H."/>
            <person name="Bruce D."/>
            <person name="Goodwin L."/>
            <person name="Pitluck S."/>
            <person name="Chertkov O."/>
            <person name="Meincke L."/>
            <person name="Brettin T."/>
            <person name="Detter J.C."/>
            <person name="Han C."/>
            <person name="Tapia R."/>
            <person name="Kuske C.R."/>
            <person name="Schmutz J."/>
            <person name="Larimer F."/>
            <person name="Land M."/>
            <person name="Hauser L."/>
            <person name="Kyrpides N."/>
            <person name="Mikhailova N."/>
            <person name="Sung Y."/>
            <person name="Fletcher K.E."/>
            <person name="Ritalahti K.M."/>
            <person name="Loeffler F.E."/>
            <person name="Richardson P."/>
        </authorList>
    </citation>
    <scope>NUCLEOTIDE SEQUENCE [LARGE SCALE GENOMIC DNA]</scope>
    <source>
        <strain evidence="4">ATCC BAA-1151 / DSM 17278 / SZ</strain>
    </source>
</reference>
<dbReference type="RefSeq" id="WP_012468665.1">
    <property type="nucleotide sequence ID" value="NC_010814.1"/>
</dbReference>
<dbReference type="OrthoDB" id="9800780at2"/>
<dbReference type="STRING" id="398767.Glov_0582"/>
<dbReference type="EMBL" id="CP001089">
    <property type="protein sequence ID" value="ACD94309.1"/>
    <property type="molecule type" value="Genomic_DNA"/>
</dbReference>
<organism evidence="3 4">
    <name type="scientific">Trichlorobacter lovleyi (strain ATCC BAA-1151 / DSM 17278 / SZ)</name>
    <name type="common">Geobacter lovleyi</name>
    <dbReference type="NCBI Taxonomy" id="398767"/>
    <lineage>
        <taxon>Bacteria</taxon>
        <taxon>Pseudomonadati</taxon>
        <taxon>Thermodesulfobacteriota</taxon>
        <taxon>Desulfuromonadia</taxon>
        <taxon>Geobacterales</taxon>
        <taxon>Geobacteraceae</taxon>
        <taxon>Trichlorobacter</taxon>
    </lineage>
</organism>
<evidence type="ECO:0000313" key="3">
    <source>
        <dbReference type="EMBL" id="ACD94309.1"/>
    </source>
</evidence>
<accession>B3E397</accession>
<feature type="region of interest" description="Disordered" evidence="1">
    <location>
        <begin position="98"/>
        <end position="138"/>
    </location>
</feature>
<dbReference type="InterPro" id="IPR018392">
    <property type="entry name" value="LysM"/>
</dbReference>
<dbReference type="InterPro" id="IPR011990">
    <property type="entry name" value="TPR-like_helical_dom_sf"/>
</dbReference>
<dbReference type="InterPro" id="IPR052196">
    <property type="entry name" value="Bact_Kbp"/>
</dbReference>
<evidence type="ECO:0000259" key="2">
    <source>
        <dbReference type="PROSITE" id="PS51782"/>
    </source>
</evidence>
<dbReference type="HOGENOM" id="CLU_1407001_0_0_7"/>
<dbReference type="InterPro" id="IPR036779">
    <property type="entry name" value="LysM_dom_sf"/>
</dbReference>
<proteinExistence type="predicted"/>
<keyword evidence="4" id="KW-1185">Reference proteome</keyword>
<name>B3E397_TRIL1</name>
<evidence type="ECO:0000256" key="1">
    <source>
        <dbReference type="SAM" id="MobiDB-lite"/>
    </source>
</evidence>
<dbReference type="SUPFAM" id="SSF48452">
    <property type="entry name" value="TPR-like"/>
    <property type="match status" value="1"/>
</dbReference>
<dbReference type="CDD" id="cd00118">
    <property type="entry name" value="LysM"/>
    <property type="match status" value="1"/>
</dbReference>
<feature type="domain" description="LysM" evidence="2">
    <location>
        <begin position="45"/>
        <end position="92"/>
    </location>
</feature>
<dbReference type="Proteomes" id="UP000002420">
    <property type="component" value="Chromosome"/>
</dbReference>
<dbReference type="AlphaFoldDB" id="B3E397"/>
<dbReference type="PANTHER" id="PTHR34700:SF4">
    <property type="entry name" value="PHAGE-LIKE ELEMENT PBSX PROTEIN XKDP"/>
    <property type="match status" value="1"/>
</dbReference>
<feature type="compositionally biased region" description="Low complexity" evidence="1">
    <location>
        <begin position="107"/>
        <end position="118"/>
    </location>
</feature>
<dbReference type="PROSITE" id="PS51782">
    <property type="entry name" value="LYSM"/>
    <property type="match status" value="1"/>
</dbReference>
<dbReference type="Gene3D" id="1.25.40.10">
    <property type="entry name" value="Tetratricopeptide repeat domain"/>
    <property type="match status" value="1"/>
</dbReference>
<sequence>MHLPGVKIPLLALLLCGATASWGGDYLYAPRPVDGTEPGEGVLVREITVKKGDTLSHLSKRYSGRGYYYPQILLFNEIRNPHRIQVGQVVRVPLSHKAGRQAQNSPVVAQDQSQVQSAEPSKQAAERPKAVQQPSLRQGEKNAYNHAMENFKKGDCEAAIKQFDRFISRYPSSSLLPEATLNRAECYLKLSTK</sequence>
<evidence type="ECO:0000313" key="4">
    <source>
        <dbReference type="Proteomes" id="UP000002420"/>
    </source>
</evidence>
<dbReference type="eggNOG" id="COG1652">
    <property type="taxonomic scope" value="Bacteria"/>
</dbReference>
<dbReference type="SUPFAM" id="SSF54106">
    <property type="entry name" value="LysM domain"/>
    <property type="match status" value="1"/>
</dbReference>
<protein>
    <submittedName>
        <fullName evidence="3">Peptidoglycan-binding LysM</fullName>
    </submittedName>
</protein>
<dbReference type="Gene3D" id="3.10.350.10">
    <property type="entry name" value="LysM domain"/>
    <property type="match status" value="1"/>
</dbReference>